<gene>
    <name evidence="6" type="primary">LOC109718293</name>
</gene>
<dbReference type="Gene3D" id="1.10.510.10">
    <property type="entry name" value="Transferase(Phosphotransferase) domain 1"/>
    <property type="match status" value="1"/>
</dbReference>
<name>A0A6P5FUS8_ANACO</name>
<dbReference type="InterPro" id="IPR011009">
    <property type="entry name" value="Kinase-like_dom_sf"/>
</dbReference>
<dbReference type="InterPro" id="IPR001245">
    <property type="entry name" value="Ser-Thr/Tyr_kinase_cat_dom"/>
</dbReference>
<dbReference type="Proteomes" id="UP000515123">
    <property type="component" value="Linkage group 12"/>
</dbReference>
<evidence type="ECO:0000256" key="1">
    <source>
        <dbReference type="ARBA" id="ARBA00022741"/>
    </source>
</evidence>
<dbReference type="OrthoDB" id="757296at2759"/>
<dbReference type="Gene3D" id="3.30.200.20">
    <property type="entry name" value="Phosphorylase Kinase, domain 1"/>
    <property type="match status" value="1"/>
</dbReference>
<dbReference type="PANTHER" id="PTHR47989:SF8">
    <property type="entry name" value="INACTIVE PROTEIN KINASE SELMODRAFT_444075-LIKE"/>
    <property type="match status" value="1"/>
</dbReference>
<keyword evidence="1" id="KW-0547">Nucleotide-binding</keyword>
<keyword evidence="2" id="KW-0067">ATP-binding</keyword>
<evidence type="ECO:0000256" key="3">
    <source>
        <dbReference type="SAM" id="MobiDB-lite"/>
    </source>
</evidence>
<evidence type="ECO:0000313" key="6">
    <source>
        <dbReference type="RefSeq" id="XP_020100051.1"/>
    </source>
</evidence>
<dbReference type="FunFam" id="3.30.200.20:FF:000162">
    <property type="entry name" value="Adenine nucleotide alpha hydrolase-like domain kinase"/>
    <property type="match status" value="1"/>
</dbReference>
<dbReference type="PANTHER" id="PTHR47989">
    <property type="entry name" value="OS01G0750732 PROTEIN"/>
    <property type="match status" value="1"/>
</dbReference>
<sequence>MSAAAAVAAAAVAGAENVVVVAVRAEMEMSKTALAWALTHIVRPGDLVTLLAVLPDRDATSAAPGSGWRWPRRWWGFPRFGGGEYCRNRNRTDDNRHRISASVSQLALQIDGHSEVKVRIKVVGSESGADIPSSATVAASGGAVVAREAKRVGANWVVLDKKLKQEEKHCMEELQCCSIVVMKGSRAKVLRLNLGGLTQSRPFDHCDNRTKQLVSVLSVDSRSESSSSCRQEARTDNTSSSSAATAGAYDSAVACRKYNPLFARKFGYGKLGSIEDVDDSNDTASTSDSERSERAGPHSIHPRLLMDLPEGHEAAAAAAAAAASTAAAARHHGVFYIPQNHAFVDEADTLLIRQTGCVANKTPKESSNESNSEYNNIYSTDVREAVSLHERSHPCIPPPLCSLCHHKAPAFGKPMRRFAYRELDAATDSFSNKNLVGEGPLGRTYRGVLEDSRVVVAVKRLGAVGGLGTEDEFCAEVELMSRAQHRNIVTLVGFCAEGDRRVLVYEFICNGSLELHLFGHEQRPPLDWEARVKIALGVARGLRYLHEDCRVGFVVHKDIHPNNILLTHDFEPLLGGFNISSWEAEKSPSMDSYLTRTFGYLAPEYMENGAVTEKCDVYAYGVVLLQLITGRRAMDRARPKGQQLLVEWARPLLFLASGEVRTAAVDRFLDSRLDKNRIRFMSRQLTAMAHAASLCLRRDPDTRPTMSKILRVLEGSDGVVEPKLGFGFESESVRSQSSRMSHRVNMLLHRDNMLRFGGSFSNRIPDEAVLNAIYAERNWSYFH</sequence>
<evidence type="ECO:0000259" key="4">
    <source>
        <dbReference type="PROSITE" id="PS50011"/>
    </source>
</evidence>
<dbReference type="GO" id="GO:0005524">
    <property type="term" value="F:ATP binding"/>
    <property type="evidence" value="ECO:0007669"/>
    <property type="project" value="UniProtKB-KW"/>
</dbReference>
<accession>A0A6P5FUS8</accession>
<dbReference type="Pfam" id="PF07714">
    <property type="entry name" value="PK_Tyr_Ser-Thr"/>
    <property type="match status" value="1"/>
</dbReference>
<evidence type="ECO:0000313" key="5">
    <source>
        <dbReference type="Proteomes" id="UP000515123"/>
    </source>
</evidence>
<dbReference type="RefSeq" id="XP_020100051.1">
    <property type="nucleotide sequence ID" value="XM_020244462.1"/>
</dbReference>
<dbReference type="InterPro" id="IPR000719">
    <property type="entry name" value="Prot_kinase_dom"/>
</dbReference>
<dbReference type="PROSITE" id="PS50011">
    <property type="entry name" value="PROTEIN_KINASE_DOM"/>
    <property type="match status" value="1"/>
</dbReference>
<dbReference type="SUPFAM" id="SSF56112">
    <property type="entry name" value="Protein kinase-like (PK-like)"/>
    <property type="match status" value="1"/>
</dbReference>
<organism evidence="5 6">
    <name type="scientific">Ananas comosus</name>
    <name type="common">Pineapple</name>
    <name type="synonym">Ananas ananas</name>
    <dbReference type="NCBI Taxonomy" id="4615"/>
    <lineage>
        <taxon>Eukaryota</taxon>
        <taxon>Viridiplantae</taxon>
        <taxon>Streptophyta</taxon>
        <taxon>Embryophyta</taxon>
        <taxon>Tracheophyta</taxon>
        <taxon>Spermatophyta</taxon>
        <taxon>Magnoliopsida</taxon>
        <taxon>Liliopsida</taxon>
        <taxon>Poales</taxon>
        <taxon>Bromeliaceae</taxon>
        <taxon>Bromelioideae</taxon>
        <taxon>Ananas</taxon>
    </lineage>
</organism>
<keyword evidence="5" id="KW-1185">Reference proteome</keyword>
<dbReference type="GO" id="GO:0004672">
    <property type="term" value="F:protein kinase activity"/>
    <property type="evidence" value="ECO:0007669"/>
    <property type="project" value="InterPro"/>
</dbReference>
<feature type="region of interest" description="Disordered" evidence="3">
    <location>
        <begin position="277"/>
        <end position="300"/>
    </location>
</feature>
<protein>
    <submittedName>
        <fullName evidence="6">Inactive protein kinase SELMODRAFT_444075-like isoform X3</fullName>
    </submittedName>
</protein>
<dbReference type="AlphaFoldDB" id="A0A6P5FUS8"/>
<dbReference type="GeneID" id="109718293"/>
<reference evidence="5" key="1">
    <citation type="journal article" date="2015" name="Nat. Genet.">
        <title>The pineapple genome and the evolution of CAM photosynthesis.</title>
        <authorList>
            <person name="Ming R."/>
            <person name="VanBuren R."/>
            <person name="Wai C.M."/>
            <person name="Tang H."/>
            <person name="Schatz M.C."/>
            <person name="Bowers J.E."/>
            <person name="Lyons E."/>
            <person name="Wang M.L."/>
            <person name="Chen J."/>
            <person name="Biggers E."/>
            <person name="Zhang J."/>
            <person name="Huang L."/>
            <person name="Zhang L."/>
            <person name="Miao W."/>
            <person name="Zhang J."/>
            <person name="Ye Z."/>
            <person name="Miao C."/>
            <person name="Lin Z."/>
            <person name="Wang H."/>
            <person name="Zhou H."/>
            <person name="Yim W.C."/>
            <person name="Priest H.D."/>
            <person name="Zheng C."/>
            <person name="Woodhouse M."/>
            <person name="Edger P.P."/>
            <person name="Guyot R."/>
            <person name="Guo H.B."/>
            <person name="Guo H."/>
            <person name="Zheng G."/>
            <person name="Singh R."/>
            <person name="Sharma A."/>
            <person name="Min X."/>
            <person name="Zheng Y."/>
            <person name="Lee H."/>
            <person name="Gurtowski J."/>
            <person name="Sedlazeck F.J."/>
            <person name="Harkess A."/>
            <person name="McKain M.R."/>
            <person name="Liao Z."/>
            <person name="Fang J."/>
            <person name="Liu J."/>
            <person name="Zhang X."/>
            <person name="Zhang Q."/>
            <person name="Hu W."/>
            <person name="Qin Y."/>
            <person name="Wang K."/>
            <person name="Chen L.Y."/>
            <person name="Shirley N."/>
            <person name="Lin Y.R."/>
            <person name="Liu L.Y."/>
            <person name="Hernandez A.G."/>
            <person name="Wright C.L."/>
            <person name="Bulone V."/>
            <person name="Tuskan G.A."/>
            <person name="Heath K."/>
            <person name="Zee F."/>
            <person name="Moore P.H."/>
            <person name="Sunkar R."/>
            <person name="Leebens-Mack J.H."/>
            <person name="Mockler T."/>
            <person name="Bennetzen J.L."/>
            <person name="Freeling M."/>
            <person name="Sankoff D."/>
            <person name="Paterson A.H."/>
            <person name="Zhu X."/>
            <person name="Yang X."/>
            <person name="Smith J.A."/>
            <person name="Cushman J.C."/>
            <person name="Paull R.E."/>
            <person name="Yu Q."/>
        </authorList>
    </citation>
    <scope>NUCLEOTIDE SEQUENCE [LARGE SCALE GENOMIC DNA]</scope>
    <source>
        <strain evidence="5">cv. F153</strain>
    </source>
</reference>
<reference evidence="6" key="2">
    <citation type="submission" date="2025-08" db="UniProtKB">
        <authorList>
            <consortium name="RefSeq"/>
        </authorList>
    </citation>
    <scope>IDENTIFICATION</scope>
    <source>
        <tissue evidence="6">Leaf</tissue>
    </source>
</reference>
<dbReference type="FunFam" id="1.10.510.10:FF:000095">
    <property type="entry name" value="protein STRUBBELIG-RECEPTOR FAMILY 8"/>
    <property type="match status" value="1"/>
</dbReference>
<evidence type="ECO:0000256" key="2">
    <source>
        <dbReference type="ARBA" id="ARBA00022840"/>
    </source>
</evidence>
<proteinExistence type="predicted"/>
<feature type="domain" description="Protein kinase" evidence="4">
    <location>
        <begin position="430"/>
        <end position="724"/>
    </location>
</feature>